<reference evidence="2 3" key="1">
    <citation type="submission" date="2021-08" db="EMBL/GenBank/DDBJ databases">
        <title>Caldovatus sediminis gen. nov., sp. nov., a moderately thermophilic bacterium isolated from a hot spring.</title>
        <authorList>
            <person name="Hu C.-J."/>
            <person name="Li W.-J."/>
            <person name="Xian W.-D."/>
        </authorList>
    </citation>
    <scope>NUCLEOTIDE SEQUENCE [LARGE SCALE GENOMIC DNA]</scope>
    <source>
        <strain evidence="2 3">SYSU G05006</strain>
    </source>
</reference>
<dbReference type="Pfam" id="PF16587">
    <property type="entry name" value="DUF5061"/>
    <property type="match status" value="1"/>
</dbReference>
<dbReference type="RefSeq" id="WP_220117833.1">
    <property type="nucleotide sequence ID" value="NZ_JAHZUY010000029.1"/>
</dbReference>
<comment type="caution">
    <text evidence="2">The sequence shown here is derived from an EMBL/GenBank/DDBJ whole genome shotgun (WGS) entry which is preliminary data.</text>
</comment>
<name>A0ABS7F5M8_9PROT</name>
<evidence type="ECO:0008006" key="4">
    <source>
        <dbReference type="Google" id="ProtNLM"/>
    </source>
</evidence>
<keyword evidence="3" id="KW-1185">Reference proteome</keyword>
<gene>
    <name evidence="2" type="ORF">K1J50_11370</name>
</gene>
<organism evidence="2 3">
    <name type="scientific">Caldovatus aquaticus</name>
    <dbReference type="NCBI Taxonomy" id="2865671"/>
    <lineage>
        <taxon>Bacteria</taxon>
        <taxon>Pseudomonadati</taxon>
        <taxon>Pseudomonadota</taxon>
        <taxon>Alphaproteobacteria</taxon>
        <taxon>Acetobacterales</taxon>
        <taxon>Roseomonadaceae</taxon>
        <taxon>Caldovatus</taxon>
    </lineage>
</organism>
<dbReference type="EMBL" id="JAHZUY010000029">
    <property type="protein sequence ID" value="MBW8270085.1"/>
    <property type="molecule type" value="Genomic_DNA"/>
</dbReference>
<protein>
    <recommendedName>
        <fullName evidence="4">Surface antigen domain-containing protein</fullName>
    </recommendedName>
</protein>
<dbReference type="Proteomes" id="UP001519924">
    <property type="component" value="Unassembled WGS sequence"/>
</dbReference>
<sequence>MMALLALAGGGCADLRGAGGAAAGAAPADRASPADPLIAFAAQARPGAEATVTDPATGAALRVRLVRAYAAASGRECRELAVLGFAATGGERRRLVCRGEGGRWAEARARGGARRPPPPGGPPRALLRSGLAAAPGGPAVP</sequence>
<feature type="region of interest" description="Disordered" evidence="1">
    <location>
        <begin position="106"/>
        <end position="141"/>
    </location>
</feature>
<dbReference type="InterPro" id="IPR032258">
    <property type="entry name" value="DUF5061"/>
</dbReference>
<feature type="compositionally biased region" description="Low complexity" evidence="1">
    <location>
        <begin position="123"/>
        <end position="141"/>
    </location>
</feature>
<accession>A0ABS7F5M8</accession>
<evidence type="ECO:0000313" key="3">
    <source>
        <dbReference type="Proteomes" id="UP001519924"/>
    </source>
</evidence>
<evidence type="ECO:0000256" key="1">
    <source>
        <dbReference type="SAM" id="MobiDB-lite"/>
    </source>
</evidence>
<proteinExistence type="predicted"/>
<evidence type="ECO:0000313" key="2">
    <source>
        <dbReference type="EMBL" id="MBW8270085.1"/>
    </source>
</evidence>